<evidence type="ECO:0000313" key="2">
    <source>
        <dbReference type="Proteomes" id="UP000695000"/>
    </source>
</evidence>
<name>A0ABM1MY36_NICVS</name>
<keyword evidence="2" id="KW-1185">Reference proteome</keyword>
<sequence length="719" mass="83112">MTVLENAFWNMSKRHERAAKSNLSERELHLVNYEEQPERFLAGQKKEKKQKRNNSLRSRRCCGEEAEEDVELSLEVEIDESLKDLLSSTNDYSDLLDVTIIQQADSKHETTVSLEANDISEIIEMINQHEANWRRTVNGGSNGRPKEHRFDCATGEEIRSVDVGGGSNYMRPSPESDSDEPSVVQDKTTVYTTPYTFNDVKKNLSCLNPDIHEEDKPGTPCLCQHCGMVGVLVESQKRPAIPHAPNPKFTPEPKSIQKKRLIDLRTKSKSETNMILLKELTNKIISLEHRLNQHEECTVRKDYFKYVIHKLLTQYTSKLNEMKLNNNTKTVTIATQYSKTTNRSRDKSATRHIHANPVKIVNSDETVFSELSHRSATRKSSKANMQEFRNKLSTLMEDRMRTPKRSRREPKTEKHNDVLKLPPNMDDIQVEHCKTVFMAKESKSPFRQQQQQNKAQPYPEGGNELEFLNKLRKEVDENISSQTIKQLCDLVYSKYQEKRPPPCNDAVFRRNIETQKRNADECTKVHRNKRTAVQKDPRCGDIPDKLLQKRDDHRNPSIPKDSVRRKDKLDVAYVNPAVKSWHEEQSSDDVFLNDRKPSKKANKHTIQEKIKYLKSLAKRKNVDETELWNNILNQAKKHIKSNEDTVSIQLPGSANNREMSELELTLSNLKEIVKKSRNLKKKCSCLSIELNYKTSSDNYIKKRTERKMKSTRVSSSGAK</sequence>
<feature type="region of interest" description="Disordered" evidence="1">
    <location>
        <begin position="533"/>
        <end position="566"/>
    </location>
</feature>
<feature type="region of interest" description="Disordered" evidence="1">
    <location>
        <begin position="442"/>
        <end position="462"/>
    </location>
</feature>
<reference evidence="3" key="1">
    <citation type="submission" date="2025-08" db="UniProtKB">
        <authorList>
            <consortium name="RefSeq"/>
        </authorList>
    </citation>
    <scope>IDENTIFICATION</scope>
    <source>
        <tissue evidence="3">Whole Larva</tissue>
    </source>
</reference>
<dbReference type="Proteomes" id="UP000695000">
    <property type="component" value="Unplaced"/>
</dbReference>
<evidence type="ECO:0000313" key="3">
    <source>
        <dbReference type="RefSeq" id="XP_017779486.1"/>
    </source>
</evidence>
<dbReference type="RefSeq" id="XP_017779486.1">
    <property type="nucleotide sequence ID" value="XM_017923997.1"/>
</dbReference>
<dbReference type="GeneID" id="108564839"/>
<organism evidence="2 3">
    <name type="scientific">Nicrophorus vespilloides</name>
    <name type="common">Boreal carrion beetle</name>
    <dbReference type="NCBI Taxonomy" id="110193"/>
    <lineage>
        <taxon>Eukaryota</taxon>
        <taxon>Metazoa</taxon>
        <taxon>Ecdysozoa</taxon>
        <taxon>Arthropoda</taxon>
        <taxon>Hexapoda</taxon>
        <taxon>Insecta</taxon>
        <taxon>Pterygota</taxon>
        <taxon>Neoptera</taxon>
        <taxon>Endopterygota</taxon>
        <taxon>Coleoptera</taxon>
        <taxon>Polyphaga</taxon>
        <taxon>Staphyliniformia</taxon>
        <taxon>Silphidae</taxon>
        <taxon>Nicrophorinae</taxon>
        <taxon>Nicrophorus</taxon>
    </lineage>
</organism>
<feature type="compositionally biased region" description="Basic and acidic residues" evidence="1">
    <location>
        <begin position="409"/>
        <end position="418"/>
    </location>
</feature>
<protein>
    <submittedName>
        <fullName evidence="3">Uncharacterized protein LOC108564839</fullName>
    </submittedName>
</protein>
<gene>
    <name evidence="3" type="primary">LOC108564839</name>
</gene>
<evidence type="ECO:0000256" key="1">
    <source>
        <dbReference type="SAM" id="MobiDB-lite"/>
    </source>
</evidence>
<feature type="region of interest" description="Disordered" evidence="1">
    <location>
        <begin position="399"/>
        <end position="422"/>
    </location>
</feature>
<proteinExistence type="predicted"/>
<feature type="region of interest" description="Disordered" evidence="1">
    <location>
        <begin position="584"/>
        <end position="603"/>
    </location>
</feature>
<accession>A0ABM1MY36</accession>
<feature type="region of interest" description="Disordered" evidence="1">
    <location>
        <begin position="161"/>
        <end position="184"/>
    </location>
</feature>